<keyword evidence="4 6" id="KW-1133">Transmembrane helix</keyword>
<dbReference type="Pfam" id="PF03706">
    <property type="entry name" value="LPG_synthase_TM"/>
    <property type="match status" value="1"/>
</dbReference>
<dbReference type="AlphaFoldDB" id="A0A1E5TDF2"/>
<proteinExistence type="predicted"/>
<dbReference type="EMBL" id="MDJD01000007">
    <property type="protein sequence ID" value="OEK09378.1"/>
    <property type="molecule type" value="Genomic_DNA"/>
</dbReference>
<keyword evidence="5 6" id="KW-0472">Membrane</keyword>
<dbReference type="InterPro" id="IPR022791">
    <property type="entry name" value="L-PG_synthase/AglD"/>
</dbReference>
<dbReference type="OrthoDB" id="9812094at2"/>
<dbReference type="RefSeq" id="WP_069828815.1">
    <property type="nucleotide sequence ID" value="NZ_MDJD01000007.1"/>
</dbReference>
<name>A0A1E5TDF2_9FLAO</name>
<feature type="transmembrane region" description="Helical" evidence="6">
    <location>
        <begin position="211"/>
        <end position="234"/>
    </location>
</feature>
<accession>A0A1E5TDF2</accession>
<protein>
    <recommendedName>
        <fullName evidence="9">TIGR00374 family protein</fullName>
    </recommendedName>
</protein>
<dbReference type="Proteomes" id="UP000095713">
    <property type="component" value="Unassembled WGS sequence"/>
</dbReference>
<feature type="transmembrane region" description="Helical" evidence="6">
    <location>
        <begin position="240"/>
        <end position="258"/>
    </location>
</feature>
<feature type="transmembrane region" description="Helical" evidence="6">
    <location>
        <begin position="160"/>
        <end position="179"/>
    </location>
</feature>
<evidence type="ECO:0008006" key="9">
    <source>
        <dbReference type="Google" id="ProtNLM"/>
    </source>
</evidence>
<feature type="transmembrane region" description="Helical" evidence="6">
    <location>
        <begin position="43"/>
        <end position="62"/>
    </location>
</feature>
<evidence type="ECO:0000256" key="4">
    <source>
        <dbReference type="ARBA" id="ARBA00022989"/>
    </source>
</evidence>
<dbReference type="PANTHER" id="PTHR39087">
    <property type="entry name" value="UPF0104 MEMBRANE PROTEIN MJ1595"/>
    <property type="match status" value="1"/>
</dbReference>
<comment type="caution">
    <text evidence="7">The sequence shown here is derived from an EMBL/GenBank/DDBJ whole genome shotgun (WGS) entry which is preliminary data.</text>
</comment>
<feature type="transmembrane region" description="Helical" evidence="6">
    <location>
        <begin position="263"/>
        <end position="280"/>
    </location>
</feature>
<dbReference type="STRING" id="1849968.A8C32_11705"/>
<evidence type="ECO:0000256" key="5">
    <source>
        <dbReference type="ARBA" id="ARBA00023136"/>
    </source>
</evidence>
<organism evidence="7 8">
    <name type="scientific">Flavivirga aquatica</name>
    <dbReference type="NCBI Taxonomy" id="1849968"/>
    <lineage>
        <taxon>Bacteria</taxon>
        <taxon>Pseudomonadati</taxon>
        <taxon>Bacteroidota</taxon>
        <taxon>Flavobacteriia</taxon>
        <taxon>Flavobacteriales</taxon>
        <taxon>Flavobacteriaceae</taxon>
        <taxon>Flavivirga</taxon>
    </lineage>
</organism>
<evidence type="ECO:0000256" key="1">
    <source>
        <dbReference type="ARBA" id="ARBA00004651"/>
    </source>
</evidence>
<dbReference type="PANTHER" id="PTHR39087:SF2">
    <property type="entry name" value="UPF0104 MEMBRANE PROTEIN MJ1595"/>
    <property type="match status" value="1"/>
</dbReference>
<evidence type="ECO:0000313" key="8">
    <source>
        <dbReference type="Proteomes" id="UP000095713"/>
    </source>
</evidence>
<dbReference type="GO" id="GO:0005886">
    <property type="term" value="C:plasma membrane"/>
    <property type="evidence" value="ECO:0007669"/>
    <property type="project" value="UniProtKB-SubCell"/>
</dbReference>
<evidence type="ECO:0000256" key="6">
    <source>
        <dbReference type="SAM" id="Phobius"/>
    </source>
</evidence>
<keyword evidence="8" id="KW-1185">Reference proteome</keyword>
<feature type="transmembrane region" description="Helical" evidence="6">
    <location>
        <begin position="129"/>
        <end position="148"/>
    </location>
</feature>
<comment type="subcellular location">
    <subcellularLocation>
        <location evidence="1">Cell membrane</location>
        <topology evidence="1">Multi-pass membrane protein</topology>
    </subcellularLocation>
</comment>
<evidence type="ECO:0000313" key="7">
    <source>
        <dbReference type="EMBL" id="OEK09378.1"/>
    </source>
</evidence>
<evidence type="ECO:0000256" key="3">
    <source>
        <dbReference type="ARBA" id="ARBA00022692"/>
    </source>
</evidence>
<feature type="transmembrane region" description="Helical" evidence="6">
    <location>
        <begin position="286"/>
        <end position="313"/>
    </location>
</feature>
<gene>
    <name evidence="7" type="ORF">A8C32_11705</name>
</gene>
<feature type="transmembrane region" description="Helical" evidence="6">
    <location>
        <begin position="12"/>
        <end position="31"/>
    </location>
</feature>
<evidence type="ECO:0000256" key="2">
    <source>
        <dbReference type="ARBA" id="ARBA00022475"/>
    </source>
</evidence>
<sequence>MNNIRKKVLKILIPLLLAVCFGWYMFSKIPISTIIPYFKSANYWWVVLGVFFGLLSHLSRAYRWQYLLEPMGYNVKLPNSIMAVFITYLANYGIPRSGEVLRAVALTNYEGVPFEKGFGTIVAERIADLIVMLMIIIVTLIVQFDFIFQLLEKLIPSRKLIFVGGVFAVIFFVLIFYIKQSQLNIALKIKTFLNGLLEGLLSIFKMKNKWLFIFHTLFIWGMYILMFYVTTFAVKDLEGISLGAVVIAFIAASFTIAATNGGVFFYPAAVLGALLLFGLPKDASYAFGWIIWSSQTLMIFLLGVLSFIFLPIYNRKKT</sequence>
<reference evidence="7 8" key="1">
    <citation type="submission" date="2016-05" db="EMBL/GenBank/DDBJ databases">
        <title>Draft Genome Sequence of Algibacter sp. Strain SK-16 Isolated from the Surface Water of Aburatsubo Inlet.</title>
        <authorList>
            <person name="Wong S.-K."/>
            <person name="Yoshizawa S."/>
            <person name="Nakajima Y."/>
            <person name="Ogura Y."/>
            <person name="Tetsuya H."/>
            <person name="Hamasaki K."/>
        </authorList>
    </citation>
    <scope>NUCLEOTIDE SEQUENCE [LARGE SCALE GENOMIC DNA]</scope>
    <source>
        <strain evidence="7 8">SK-16</strain>
    </source>
</reference>
<keyword evidence="2" id="KW-1003">Cell membrane</keyword>
<keyword evidence="3 6" id="KW-0812">Transmembrane</keyword>